<accession>A0A452RYX1</accession>
<evidence type="ECO:0000313" key="3">
    <source>
        <dbReference type="Proteomes" id="UP000291022"/>
    </source>
</evidence>
<dbReference type="STRING" id="9643.ENSUAMP00000024890"/>
<evidence type="ECO:0000256" key="1">
    <source>
        <dbReference type="SAM" id="MobiDB-lite"/>
    </source>
</evidence>
<dbReference type="GeneTree" id="ENSGT00940000172569"/>
<proteinExistence type="predicted"/>
<protein>
    <recommendedName>
        <fullName evidence="4">Reelin domain-containing protein</fullName>
    </recommendedName>
</protein>
<sequence length="134" mass="14352">RFPRPGRGASRRGGGGSGGRSCWAPRTFLLALLLGATLRARAAVGYYPRFSPFFFLCTHHGELEGDGEQGEVLISLHIAGNPTYYVPGQEYHGSERGNTSRGSGKGRSRLIAEEPDVGLEPIMPGSRPEPKADA</sequence>
<reference evidence="2" key="2">
    <citation type="submission" date="2025-08" db="UniProtKB">
        <authorList>
            <consortium name="Ensembl"/>
        </authorList>
    </citation>
    <scope>IDENTIFICATION</scope>
</reference>
<dbReference type="AlphaFoldDB" id="A0A452RYX1"/>
<organism evidence="2 3">
    <name type="scientific">Ursus americanus</name>
    <name type="common">American black bear</name>
    <name type="synonym">Euarctos americanus</name>
    <dbReference type="NCBI Taxonomy" id="9643"/>
    <lineage>
        <taxon>Eukaryota</taxon>
        <taxon>Metazoa</taxon>
        <taxon>Chordata</taxon>
        <taxon>Craniata</taxon>
        <taxon>Vertebrata</taxon>
        <taxon>Euteleostomi</taxon>
        <taxon>Mammalia</taxon>
        <taxon>Eutheria</taxon>
        <taxon>Laurasiatheria</taxon>
        <taxon>Carnivora</taxon>
        <taxon>Caniformia</taxon>
        <taxon>Ursidae</taxon>
        <taxon>Ursus</taxon>
    </lineage>
</organism>
<feature type="region of interest" description="Disordered" evidence="1">
    <location>
        <begin position="1"/>
        <end position="20"/>
    </location>
</feature>
<keyword evidence="3" id="KW-1185">Reference proteome</keyword>
<reference evidence="3" key="1">
    <citation type="submission" date="2016-06" db="EMBL/GenBank/DDBJ databases">
        <title>De novo assembly and RNA-Seq shows season-dependent expression and editing in black bear kidneys.</title>
        <authorList>
            <person name="Korstanje R."/>
            <person name="Srivastava A."/>
            <person name="Sarsani V.K."/>
            <person name="Sheehan S.M."/>
            <person name="Seger R.L."/>
            <person name="Barter M.E."/>
            <person name="Lindqvist C."/>
            <person name="Brody L.C."/>
            <person name="Mullikin J.C."/>
        </authorList>
    </citation>
    <scope>NUCLEOTIDE SEQUENCE [LARGE SCALE GENOMIC DNA]</scope>
</reference>
<dbReference type="Ensembl" id="ENSUAMT00000027787.1">
    <property type="protein sequence ID" value="ENSUAMP00000024890.1"/>
    <property type="gene ID" value="ENSUAMG00000019415.1"/>
</dbReference>
<dbReference type="Proteomes" id="UP000291022">
    <property type="component" value="Unassembled WGS sequence"/>
</dbReference>
<reference evidence="2" key="3">
    <citation type="submission" date="2025-09" db="UniProtKB">
        <authorList>
            <consortium name="Ensembl"/>
        </authorList>
    </citation>
    <scope>IDENTIFICATION</scope>
</reference>
<feature type="region of interest" description="Disordered" evidence="1">
    <location>
        <begin position="87"/>
        <end position="134"/>
    </location>
</feature>
<evidence type="ECO:0000313" key="2">
    <source>
        <dbReference type="Ensembl" id="ENSUAMP00000024890.1"/>
    </source>
</evidence>
<evidence type="ECO:0008006" key="4">
    <source>
        <dbReference type="Google" id="ProtNLM"/>
    </source>
</evidence>
<name>A0A452RYX1_URSAM</name>